<dbReference type="Gene3D" id="3.40.190.290">
    <property type="match status" value="1"/>
</dbReference>
<dbReference type="Pfam" id="PF03466">
    <property type="entry name" value="LysR_substrate"/>
    <property type="match status" value="1"/>
</dbReference>
<gene>
    <name evidence="6" type="ORF">ACJDU8_05605</name>
</gene>
<name>A0ABW8SG82_9CLOT</name>
<evidence type="ECO:0000313" key="7">
    <source>
        <dbReference type="Proteomes" id="UP001623660"/>
    </source>
</evidence>
<dbReference type="Gene3D" id="1.10.10.10">
    <property type="entry name" value="Winged helix-like DNA-binding domain superfamily/Winged helix DNA-binding domain"/>
    <property type="match status" value="1"/>
</dbReference>
<evidence type="ECO:0000313" key="6">
    <source>
        <dbReference type="EMBL" id="MFL0195052.1"/>
    </source>
</evidence>
<dbReference type="InterPro" id="IPR036390">
    <property type="entry name" value="WH_DNA-bd_sf"/>
</dbReference>
<evidence type="ECO:0000256" key="1">
    <source>
        <dbReference type="ARBA" id="ARBA00009437"/>
    </source>
</evidence>
<dbReference type="InterPro" id="IPR036388">
    <property type="entry name" value="WH-like_DNA-bd_sf"/>
</dbReference>
<proteinExistence type="inferred from homology"/>
<keyword evidence="2" id="KW-0805">Transcription regulation</keyword>
<keyword evidence="3" id="KW-0238">DNA-binding</keyword>
<comment type="similarity">
    <text evidence="1">Belongs to the LysR transcriptional regulatory family.</text>
</comment>
<keyword evidence="7" id="KW-1185">Reference proteome</keyword>
<evidence type="ECO:0000256" key="4">
    <source>
        <dbReference type="ARBA" id="ARBA00023163"/>
    </source>
</evidence>
<comment type="caution">
    <text evidence="6">The sequence shown here is derived from an EMBL/GenBank/DDBJ whole genome shotgun (WGS) entry which is preliminary data.</text>
</comment>
<dbReference type="SUPFAM" id="SSF53850">
    <property type="entry name" value="Periplasmic binding protein-like II"/>
    <property type="match status" value="1"/>
</dbReference>
<dbReference type="Pfam" id="PF00126">
    <property type="entry name" value="HTH_1"/>
    <property type="match status" value="1"/>
</dbReference>
<dbReference type="RefSeq" id="WP_406791171.1">
    <property type="nucleotide sequence ID" value="NZ_JBJHZX010000006.1"/>
</dbReference>
<protein>
    <submittedName>
        <fullName evidence="6">LysR family transcriptional regulator</fullName>
    </submittedName>
</protein>
<dbReference type="PROSITE" id="PS50931">
    <property type="entry name" value="HTH_LYSR"/>
    <property type="match status" value="1"/>
</dbReference>
<dbReference type="PANTHER" id="PTHR30126:SF40">
    <property type="entry name" value="HTH-TYPE TRANSCRIPTIONAL REGULATOR GLTR"/>
    <property type="match status" value="1"/>
</dbReference>
<evidence type="ECO:0000259" key="5">
    <source>
        <dbReference type="PROSITE" id="PS50931"/>
    </source>
</evidence>
<organism evidence="6 7">
    <name type="scientific">Candidatus Clostridium eludens</name>
    <dbReference type="NCBI Taxonomy" id="3381663"/>
    <lineage>
        <taxon>Bacteria</taxon>
        <taxon>Bacillati</taxon>
        <taxon>Bacillota</taxon>
        <taxon>Clostridia</taxon>
        <taxon>Eubacteriales</taxon>
        <taxon>Clostridiaceae</taxon>
        <taxon>Clostridium</taxon>
    </lineage>
</organism>
<evidence type="ECO:0000256" key="2">
    <source>
        <dbReference type="ARBA" id="ARBA00023015"/>
    </source>
</evidence>
<evidence type="ECO:0000256" key="3">
    <source>
        <dbReference type="ARBA" id="ARBA00023125"/>
    </source>
</evidence>
<dbReference type="InterPro" id="IPR005119">
    <property type="entry name" value="LysR_subst-bd"/>
</dbReference>
<dbReference type="EMBL" id="JBJHZX010000006">
    <property type="protein sequence ID" value="MFL0195052.1"/>
    <property type="molecule type" value="Genomic_DNA"/>
</dbReference>
<dbReference type="PRINTS" id="PR00039">
    <property type="entry name" value="HTHLYSR"/>
</dbReference>
<dbReference type="Proteomes" id="UP001623660">
    <property type="component" value="Unassembled WGS sequence"/>
</dbReference>
<dbReference type="InterPro" id="IPR000847">
    <property type="entry name" value="LysR_HTH_N"/>
</dbReference>
<feature type="domain" description="HTH lysR-type" evidence="5">
    <location>
        <begin position="1"/>
        <end position="57"/>
    </location>
</feature>
<keyword evidence="4" id="KW-0804">Transcription</keyword>
<sequence>MESNDLKIFRTVAIEGNITKAAQNLGYVQSNVTARVQHLESEFGTPLFYRQRGMVLTPAGEKLLPYAEQILHLFDEAKEVLCDTTEPSGRLAIGANYVVSSINLPEAFSQYHIEYPKVELSLVTAGSEELITKLLHFQLDGAFVKSSSFEEKSFVKELVYEEKFVLITSPKIKKVQDVYIQPFLMNTVGCPNRELLMSFLKVNGIYDVRYIEFNNLESIINGVISGLGASFVPESSIKQYEQAELLRSFSIPKQYSVVHTFFIRHRDSVVTSAFTKFVEVLKTQHNGLSNSKN</sequence>
<dbReference type="PANTHER" id="PTHR30126">
    <property type="entry name" value="HTH-TYPE TRANSCRIPTIONAL REGULATOR"/>
    <property type="match status" value="1"/>
</dbReference>
<accession>A0ABW8SG82</accession>
<reference evidence="6 7" key="1">
    <citation type="submission" date="2024-11" db="EMBL/GenBank/DDBJ databases">
        <authorList>
            <person name="Heng Y.C."/>
            <person name="Lim A.C.H."/>
            <person name="Lee J.K.Y."/>
            <person name="Kittelmann S."/>
        </authorList>
    </citation>
    <scope>NUCLEOTIDE SEQUENCE [LARGE SCALE GENOMIC DNA]</scope>
    <source>
        <strain evidence="6 7">WILCCON 0269</strain>
    </source>
</reference>
<dbReference type="SUPFAM" id="SSF46785">
    <property type="entry name" value="Winged helix' DNA-binding domain"/>
    <property type="match status" value="1"/>
</dbReference>